<name>A0A8G1RC29_9EURO</name>
<dbReference type="EMBL" id="KZ825054">
    <property type="protein sequence ID" value="RAH63444.1"/>
    <property type="molecule type" value="Genomic_DNA"/>
</dbReference>
<evidence type="ECO:0000313" key="1">
    <source>
        <dbReference type="EMBL" id="RAH63444.1"/>
    </source>
</evidence>
<gene>
    <name evidence="1" type="ORF">BO85DRAFT_24003</name>
</gene>
<dbReference type="Proteomes" id="UP000249526">
    <property type="component" value="Unassembled WGS sequence"/>
</dbReference>
<dbReference type="GeneID" id="37158234"/>
<protein>
    <submittedName>
        <fullName evidence="1">Uncharacterized protein</fullName>
    </submittedName>
</protein>
<evidence type="ECO:0000313" key="2">
    <source>
        <dbReference type="Proteomes" id="UP000249526"/>
    </source>
</evidence>
<reference evidence="1 2" key="1">
    <citation type="submission" date="2018-02" db="EMBL/GenBank/DDBJ databases">
        <title>The genomes of Aspergillus section Nigri reveals drivers in fungal speciation.</title>
        <authorList>
            <consortium name="DOE Joint Genome Institute"/>
            <person name="Vesth T.C."/>
            <person name="Nybo J."/>
            <person name="Theobald S."/>
            <person name="Brandl J."/>
            <person name="Frisvad J.C."/>
            <person name="Nielsen K.F."/>
            <person name="Lyhne E.K."/>
            <person name="Kogle M.E."/>
            <person name="Kuo A."/>
            <person name="Riley R."/>
            <person name="Clum A."/>
            <person name="Nolan M."/>
            <person name="Lipzen A."/>
            <person name="Salamov A."/>
            <person name="Henrissat B."/>
            <person name="Wiebenga A."/>
            <person name="De vries R.P."/>
            <person name="Grigoriev I.V."/>
            <person name="Mortensen U.H."/>
            <person name="Andersen M.R."/>
            <person name="Baker S.E."/>
        </authorList>
    </citation>
    <scope>NUCLEOTIDE SEQUENCE [LARGE SCALE GENOMIC DNA]</scope>
    <source>
        <strain evidence="1 2">CBS 112811</strain>
    </source>
</reference>
<sequence>MYGIVKSIVFFTLSSHSHTFPFQKIGKGKSCPGREKIEVKKIIENNTKRQLNIKDNYLSFSFPFSKQKNQQGR</sequence>
<dbReference type="RefSeq" id="XP_025521366.1">
    <property type="nucleotide sequence ID" value="XM_025654832.1"/>
</dbReference>
<proteinExistence type="predicted"/>
<organism evidence="1 2">
    <name type="scientific">Aspergillus piperis CBS 112811</name>
    <dbReference type="NCBI Taxonomy" id="1448313"/>
    <lineage>
        <taxon>Eukaryota</taxon>
        <taxon>Fungi</taxon>
        <taxon>Dikarya</taxon>
        <taxon>Ascomycota</taxon>
        <taxon>Pezizomycotina</taxon>
        <taxon>Eurotiomycetes</taxon>
        <taxon>Eurotiomycetidae</taxon>
        <taxon>Eurotiales</taxon>
        <taxon>Aspergillaceae</taxon>
        <taxon>Aspergillus</taxon>
        <taxon>Aspergillus subgen. Circumdati</taxon>
    </lineage>
</organism>
<dbReference type="AlphaFoldDB" id="A0A8G1RC29"/>
<accession>A0A8G1RC29</accession>
<keyword evidence="2" id="KW-1185">Reference proteome</keyword>